<gene>
    <name evidence="1" type="ORF">DPMN_111294</name>
</gene>
<evidence type="ECO:0000313" key="2">
    <source>
        <dbReference type="Proteomes" id="UP000828390"/>
    </source>
</evidence>
<reference evidence="1" key="2">
    <citation type="submission" date="2020-11" db="EMBL/GenBank/DDBJ databases">
        <authorList>
            <person name="McCartney M.A."/>
            <person name="Auch B."/>
            <person name="Kono T."/>
            <person name="Mallez S."/>
            <person name="Becker A."/>
            <person name="Gohl D.M."/>
            <person name="Silverstein K.A.T."/>
            <person name="Koren S."/>
            <person name="Bechman K.B."/>
            <person name="Herman A."/>
            <person name="Abrahante J.E."/>
            <person name="Garbe J."/>
        </authorList>
    </citation>
    <scope>NUCLEOTIDE SEQUENCE</scope>
    <source>
        <strain evidence="1">Duluth1</strain>
        <tissue evidence="1">Whole animal</tissue>
    </source>
</reference>
<comment type="caution">
    <text evidence="1">The sequence shown here is derived from an EMBL/GenBank/DDBJ whole genome shotgun (WGS) entry which is preliminary data.</text>
</comment>
<reference evidence="1" key="1">
    <citation type="journal article" date="2019" name="bioRxiv">
        <title>The Genome of the Zebra Mussel, Dreissena polymorpha: A Resource for Invasive Species Research.</title>
        <authorList>
            <person name="McCartney M.A."/>
            <person name="Auch B."/>
            <person name="Kono T."/>
            <person name="Mallez S."/>
            <person name="Zhang Y."/>
            <person name="Obille A."/>
            <person name="Becker A."/>
            <person name="Abrahante J.E."/>
            <person name="Garbe J."/>
            <person name="Badalamenti J.P."/>
            <person name="Herman A."/>
            <person name="Mangelson H."/>
            <person name="Liachko I."/>
            <person name="Sullivan S."/>
            <person name="Sone E.D."/>
            <person name="Koren S."/>
            <person name="Silverstein K.A.T."/>
            <person name="Beckman K.B."/>
            <person name="Gohl D.M."/>
        </authorList>
    </citation>
    <scope>NUCLEOTIDE SEQUENCE</scope>
    <source>
        <strain evidence="1">Duluth1</strain>
        <tissue evidence="1">Whole animal</tissue>
    </source>
</reference>
<dbReference type="Proteomes" id="UP000828390">
    <property type="component" value="Unassembled WGS sequence"/>
</dbReference>
<sequence>MDGSTDISGSEQESLYVRLPTDGQIEERFLTIGSPVSTCSTDLFNFVNETFDKLEIPKEKNLLVWDPIGRPT</sequence>
<proteinExistence type="predicted"/>
<name>A0A9D4KDK4_DREPO</name>
<dbReference type="EMBL" id="JAIWYP010000004">
    <property type="protein sequence ID" value="KAH3837892.1"/>
    <property type="molecule type" value="Genomic_DNA"/>
</dbReference>
<protein>
    <submittedName>
        <fullName evidence="1">Uncharacterized protein</fullName>
    </submittedName>
</protein>
<dbReference type="AlphaFoldDB" id="A0A9D4KDK4"/>
<accession>A0A9D4KDK4</accession>
<organism evidence="1 2">
    <name type="scientific">Dreissena polymorpha</name>
    <name type="common">Zebra mussel</name>
    <name type="synonym">Mytilus polymorpha</name>
    <dbReference type="NCBI Taxonomy" id="45954"/>
    <lineage>
        <taxon>Eukaryota</taxon>
        <taxon>Metazoa</taxon>
        <taxon>Spiralia</taxon>
        <taxon>Lophotrochozoa</taxon>
        <taxon>Mollusca</taxon>
        <taxon>Bivalvia</taxon>
        <taxon>Autobranchia</taxon>
        <taxon>Heteroconchia</taxon>
        <taxon>Euheterodonta</taxon>
        <taxon>Imparidentia</taxon>
        <taxon>Neoheterodontei</taxon>
        <taxon>Myida</taxon>
        <taxon>Dreissenoidea</taxon>
        <taxon>Dreissenidae</taxon>
        <taxon>Dreissena</taxon>
    </lineage>
</organism>
<evidence type="ECO:0000313" key="1">
    <source>
        <dbReference type="EMBL" id="KAH3837892.1"/>
    </source>
</evidence>
<keyword evidence="2" id="KW-1185">Reference proteome</keyword>